<dbReference type="AlphaFoldDB" id="A0A6A6X3Y6"/>
<evidence type="ECO:0000256" key="3">
    <source>
        <dbReference type="ARBA" id="ARBA00022723"/>
    </source>
</evidence>
<dbReference type="Pfam" id="PF00348">
    <property type="entry name" value="polyprenyl_synt"/>
    <property type="match status" value="1"/>
</dbReference>
<dbReference type="EMBL" id="MU002040">
    <property type="protein sequence ID" value="KAF2791052.1"/>
    <property type="molecule type" value="Genomic_DNA"/>
</dbReference>
<name>A0A6A6X3Y6_9PLEO</name>
<dbReference type="EC" id="2.5.1.29" evidence="1"/>
<evidence type="ECO:0000256" key="5">
    <source>
        <dbReference type="RuleBase" id="RU004466"/>
    </source>
</evidence>
<keyword evidence="3" id="KW-0479">Metal-binding</keyword>
<evidence type="ECO:0000256" key="4">
    <source>
        <dbReference type="ARBA" id="ARBA00022842"/>
    </source>
</evidence>
<proteinExistence type="inferred from homology"/>
<keyword evidence="7" id="KW-1185">Reference proteome</keyword>
<reference evidence="6" key="1">
    <citation type="journal article" date="2020" name="Stud. Mycol.">
        <title>101 Dothideomycetes genomes: a test case for predicting lifestyles and emergence of pathogens.</title>
        <authorList>
            <person name="Haridas S."/>
            <person name="Albert R."/>
            <person name="Binder M."/>
            <person name="Bloem J."/>
            <person name="Labutti K."/>
            <person name="Salamov A."/>
            <person name="Andreopoulos B."/>
            <person name="Baker S."/>
            <person name="Barry K."/>
            <person name="Bills G."/>
            <person name="Bluhm B."/>
            <person name="Cannon C."/>
            <person name="Castanera R."/>
            <person name="Culley D."/>
            <person name="Daum C."/>
            <person name="Ezra D."/>
            <person name="Gonzalez J."/>
            <person name="Henrissat B."/>
            <person name="Kuo A."/>
            <person name="Liang C."/>
            <person name="Lipzen A."/>
            <person name="Lutzoni F."/>
            <person name="Magnuson J."/>
            <person name="Mondo S."/>
            <person name="Nolan M."/>
            <person name="Ohm R."/>
            <person name="Pangilinan J."/>
            <person name="Park H.-J."/>
            <person name="Ramirez L."/>
            <person name="Alfaro M."/>
            <person name="Sun H."/>
            <person name="Tritt A."/>
            <person name="Yoshinaga Y."/>
            <person name="Zwiers L.-H."/>
            <person name="Turgeon B."/>
            <person name="Goodwin S."/>
            <person name="Spatafora J."/>
            <person name="Crous P."/>
            <person name="Grigoriev I."/>
        </authorList>
    </citation>
    <scope>NUCLEOTIDE SEQUENCE</scope>
    <source>
        <strain evidence="6">CBS 109.77</strain>
    </source>
</reference>
<dbReference type="OrthoDB" id="6921389at2759"/>
<dbReference type="InterPro" id="IPR008949">
    <property type="entry name" value="Isoprenoid_synthase_dom_sf"/>
</dbReference>
<protein>
    <recommendedName>
        <fullName evidence="1">geranylgeranyl diphosphate synthase</fullName>
        <ecNumber evidence="1">2.5.1.29</ecNumber>
    </recommendedName>
</protein>
<dbReference type="SUPFAM" id="SSF48576">
    <property type="entry name" value="Terpenoid synthases"/>
    <property type="match status" value="1"/>
</dbReference>
<dbReference type="Gene3D" id="1.10.600.10">
    <property type="entry name" value="Farnesyl Diphosphate Synthase"/>
    <property type="match status" value="1"/>
</dbReference>
<accession>A0A6A6X3Y6</accession>
<organism evidence="6 7">
    <name type="scientific">Melanomma pulvis-pyrius CBS 109.77</name>
    <dbReference type="NCBI Taxonomy" id="1314802"/>
    <lineage>
        <taxon>Eukaryota</taxon>
        <taxon>Fungi</taxon>
        <taxon>Dikarya</taxon>
        <taxon>Ascomycota</taxon>
        <taxon>Pezizomycotina</taxon>
        <taxon>Dothideomycetes</taxon>
        <taxon>Pleosporomycetidae</taxon>
        <taxon>Pleosporales</taxon>
        <taxon>Melanommataceae</taxon>
        <taxon>Melanomma</taxon>
    </lineage>
</organism>
<evidence type="ECO:0000313" key="6">
    <source>
        <dbReference type="EMBL" id="KAF2791052.1"/>
    </source>
</evidence>
<sequence>MSAFIPTTILVVLGLIIRHFSSLLARFPTLTKATAAKALPTQPTRAFDCPYDYLLNIYGAHHFKKIIAYLRPNLEQEDPQLYALALEVLDAVHFGAILVDDVADESMLRKGQTAAHRIYGSSETINRAYLIILNATMKCQRERPELVPFILDCVTEIHQGQDDSLVWRRDGFVFTTDIESALQRYRHCAAQKTGALFKLVGQLITNCYDQDNLMNEYGWYCQLQNDCKNVFSSDVVSAKGALAEDLINGEYSYPIIVGLYSSPPIKAAIENAFNRKRSNKADSAAAIYQGVLALQSEEVRNVCLQELDNVRQRNKQFAELWGRQETMVLSAA</sequence>
<evidence type="ECO:0000256" key="2">
    <source>
        <dbReference type="ARBA" id="ARBA00022679"/>
    </source>
</evidence>
<dbReference type="PANTHER" id="PTHR12001:SF44">
    <property type="entry name" value="GERANYLGERANYL PYROPHOSPHATE SYNTHASE"/>
    <property type="match status" value="1"/>
</dbReference>
<dbReference type="GO" id="GO:0043386">
    <property type="term" value="P:mycotoxin biosynthetic process"/>
    <property type="evidence" value="ECO:0007669"/>
    <property type="project" value="UniProtKB-ARBA"/>
</dbReference>
<evidence type="ECO:0000256" key="1">
    <source>
        <dbReference type="ARBA" id="ARBA00012382"/>
    </source>
</evidence>
<dbReference type="Proteomes" id="UP000799757">
    <property type="component" value="Unassembled WGS sequence"/>
</dbReference>
<dbReference type="GO" id="GO:0004311">
    <property type="term" value="F:geranylgeranyl diphosphate synthase activity"/>
    <property type="evidence" value="ECO:0007669"/>
    <property type="project" value="UniProtKB-EC"/>
</dbReference>
<dbReference type="InterPro" id="IPR000092">
    <property type="entry name" value="Polyprenyl_synt"/>
</dbReference>
<evidence type="ECO:0000313" key="7">
    <source>
        <dbReference type="Proteomes" id="UP000799757"/>
    </source>
</evidence>
<dbReference type="PANTHER" id="PTHR12001">
    <property type="entry name" value="GERANYLGERANYL PYROPHOSPHATE SYNTHASE"/>
    <property type="match status" value="1"/>
</dbReference>
<dbReference type="GO" id="GO:0046165">
    <property type="term" value="P:alcohol biosynthetic process"/>
    <property type="evidence" value="ECO:0007669"/>
    <property type="project" value="UniProtKB-ARBA"/>
</dbReference>
<gene>
    <name evidence="6" type="ORF">K505DRAFT_310267</name>
</gene>
<dbReference type="GO" id="GO:0008299">
    <property type="term" value="P:isoprenoid biosynthetic process"/>
    <property type="evidence" value="ECO:0007669"/>
    <property type="project" value="InterPro"/>
</dbReference>
<comment type="similarity">
    <text evidence="5">Belongs to the FPP/GGPP synthase family.</text>
</comment>
<keyword evidence="4" id="KW-0460">Magnesium</keyword>
<keyword evidence="2 5" id="KW-0808">Transferase</keyword>
<dbReference type="GO" id="GO:0046872">
    <property type="term" value="F:metal ion binding"/>
    <property type="evidence" value="ECO:0007669"/>
    <property type="project" value="UniProtKB-KW"/>
</dbReference>